<dbReference type="InterPro" id="IPR036291">
    <property type="entry name" value="NAD(P)-bd_dom_sf"/>
</dbReference>
<sequence>MASPGFFRPSMLRQNFPGAPTFTEKNIRDLTGKVFLITGANSGIGKELAQLLYAANATVYMACRTETKARAAMHDIESAVLSSKGHLEFLPLDLGDLRSVKPAVEAFTAKEDKLHVLFNNAGVMFPSADKKTAQGYDLELGTNCLGHFLLAHLLTPTLITTAQAEPAGTVRVVWVSSMAAELYSVRQGIDMGNLSDKGYVKEPSMPEKYGNSKAGNYLHGVEYARRYKQDGIVSVAINPGNLNSDLYRTVNDQKGFEGFGLQTFTKFMLHPTINGAYTQLFAGLSDEVSMDRTGTWIGPWGRFFDIRKDIRVAAVPESEGGKGVAAKFWDWSMQQVGKYA</sequence>
<dbReference type="PRINTS" id="PR00081">
    <property type="entry name" value="GDHRDH"/>
</dbReference>
<dbReference type="EMBL" id="JAUKUD010000006">
    <property type="protein sequence ID" value="KAK0740187.1"/>
    <property type="molecule type" value="Genomic_DNA"/>
</dbReference>
<dbReference type="PANTHER" id="PTHR24320:SF236">
    <property type="entry name" value="SHORT-CHAIN DEHYDROGENASE-RELATED"/>
    <property type="match status" value="1"/>
</dbReference>
<evidence type="ECO:0000256" key="2">
    <source>
        <dbReference type="ARBA" id="ARBA00022857"/>
    </source>
</evidence>
<dbReference type="PANTHER" id="PTHR24320">
    <property type="entry name" value="RETINOL DEHYDROGENASE"/>
    <property type="match status" value="1"/>
</dbReference>
<gene>
    <name evidence="4" type="ORF">B0T18DRAFT_417377</name>
</gene>
<protein>
    <submittedName>
        <fullName evidence="4">Short chain dehydrogenase reductase</fullName>
    </submittedName>
</protein>
<keyword evidence="3" id="KW-0560">Oxidoreductase</keyword>
<comment type="caution">
    <text evidence="4">The sequence shown here is derived from an EMBL/GenBank/DDBJ whole genome shotgun (WGS) entry which is preliminary data.</text>
</comment>
<evidence type="ECO:0000313" key="5">
    <source>
        <dbReference type="Proteomes" id="UP001172155"/>
    </source>
</evidence>
<dbReference type="SUPFAM" id="SSF51735">
    <property type="entry name" value="NAD(P)-binding Rossmann-fold domains"/>
    <property type="match status" value="1"/>
</dbReference>
<evidence type="ECO:0000313" key="4">
    <source>
        <dbReference type="EMBL" id="KAK0740187.1"/>
    </source>
</evidence>
<dbReference type="Pfam" id="PF00106">
    <property type="entry name" value="adh_short"/>
    <property type="match status" value="1"/>
</dbReference>
<evidence type="ECO:0000256" key="3">
    <source>
        <dbReference type="ARBA" id="ARBA00023002"/>
    </source>
</evidence>
<keyword evidence="2" id="KW-0521">NADP</keyword>
<dbReference type="Proteomes" id="UP001172155">
    <property type="component" value="Unassembled WGS sequence"/>
</dbReference>
<organism evidence="4 5">
    <name type="scientific">Schizothecium vesticola</name>
    <dbReference type="NCBI Taxonomy" id="314040"/>
    <lineage>
        <taxon>Eukaryota</taxon>
        <taxon>Fungi</taxon>
        <taxon>Dikarya</taxon>
        <taxon>Ascomycota</taxon>
        <taxon>Pezizomycotina</taxon>
        <taxon>Sordariomycetes</taxon>
        <taxon>Sordariomycetidae</taxon>
        <taxon>Sordariales</taxon>
        <taxon>Schizotheciaceae</taxon>
        <taxon>Schizothecium</taxon>
    </lineage>
</organism>
<dbReference type="AlphaFoldDB" id="A0AA40EIY0"/>
<accession>A0AA40EIY0</accession>
<reference evidence="4" key="1">
    <citation type="submission" date="2023-06" db="EMBL/GenBank/DDBJ databases">
        <title>Genome-scale phylogeny and comparative genomics of the fungal order Sordariales.</title>
        <authorList>
            <consortium name="Lawrence Berkeley National Laboratory"/>
            <person name="Hensen N."/>
            <person name="Bonometti L."/>
            <person name="Westerberg I."/>
            <person name="Brannstrom I.O."/>
            <person name="Guillou S."/>
            <person name="Cros-Aarteil S."/>
            <person name="Calhoun S."/>
            <person name="Haridas S."/>
            <person name="Kuo A."/>
            <person name="Mondo S."/>
            <person name="Pangilinan J."/>
            <person name="Riley R."/>
            <person name="LaButti K."/>
            <person name="Andreopoulos B."/>
            <person name="Lipzen A."/>
            <person name="Chen C."/>
            <person name="Yanf M."/>
            <person name="Daum C."/>
            <person name="Ng V."/>
            <person name="Clum A."/>
            <person name="Steindorff A."/>
            <person name="Ohm R."/>
            <person name="Martin F."/>
            <person name="Silar P."/>
            <person name="Natvig D."/>
            <person name="Lalanne C."/>
            <person name="Gautier V."/>
            <person name="Ament-velasquez S.L."/>
            <person name="Kruys A."/>
            <person name="Hutchinson M.I."/>
            <person name="Powell A.J."/>
            <person name="Barry K."/>
            <person name="Miller A.N."/>
            <person name="Grigoriev I.V."/>
            <person name="Debuchy R."/>
            <person name="Gladieux P."/>
            <person name="Thoren M.H."/>
            <person name="Johannesson H."/>
        </authorList>
    </citation>
    <scope>NUCLEOTIDE SEQUENCE</scope>
    <source>
        <strain evidence="4">SMH3187-1</strain>
    </source>
</reference>
<keyword evidence="5" id="KW-1185">Reference proteome</keyword>
<dbReference type="GO" id="GO:0016491">
    <property type="term" value="F:oxidoreductase activity"/>
    <property type="evidence" value="ECO:0007669"/>
    <property type="project" value="UniProtKB-KW"/>
</dbReference>
<name>A0AA40EIY0_9PEZI</name>
<evidence type="ECO:0000256" key="1">
    <source>
        <dbReference type="ARBA" id="ARBA00006484"/>
    </source>
</evidence>
<dbReference type="InterPro" id="IPR002347">
    <property type="entry name" value="SDR_fam"/>
</dbReference>
<comment type="similarity">
    <text evidence="1">Belongs to the short-chain dehydrogenases/reductases (SDR) family.</text>
</comment>
<dbReference type="Gene3D" id="3.40.50.720">
    <property type="entry name" value="NAD(P)-binding Rossmann-like Domain"/>
    <property type="match status" value="1"/>
</dbReference>
<proteinExistence type="inferred from homology"/>